<protein>
    <recommendedName>
        <fullName evidence="2">Ribosome-binding factor A</fullName>
    </recommendedName>
</protein>
<comment type="subunit">
    <text evidence="2">Monomer. Binds 30S ribosomal subunits, but not 50S ribosomal subunits or 70S ribosomes.</text>
</comment>
<dbReference type="Proteomes" id="UP001501521">
    <property type="component" value="Unassembled WGS sequence"/>
</dbReference>
<dbReference type="Pfam" id="PF02033">
    <property type="entry name" value="RBFA"/>
    <property type="match status" value="1"/>
</dbReference>
<comment type="subcellular location">
    <subcellularLocation>
        <location evidence="2">Cytoplasm</location>
    </subcellularLocation>
</comment>
<comment type="similarity">
    <text evidence="2">Belongs to the RbfA family.</text>
</comment>
<dbReference type="NCBIfam" id="TIGR00082">
    <property type="entry name" value="rbfA"/>
    <property type="match status" value="1"/>
</dbReference>
<proteinExistence type="inferred from homology"/>
<evidence type="ECO:0000313" key="5">
    <source>
        <dbReference type="Proteomes" id="UP001501521"/>
    </source>
</evidence>
<comment type="function">
    <text evidence="2">One of several proteins that assist in the late maturation steps of the functional core of the 30S ribosomal subunit. Associates with free 30S ribosomal subunits (but not with 30S subunits that are part of 70S ribosomes or polysomes). Required for efficient processing of 16S rRNA. May interact with the 5'-terminal helix region of 16S rRNA.</text>
</comment>
<dbReference type="EMBL" id="BAABLV010000041">
    <property type="protein sequence ID" value="GAA4906891.1"/>
    <property type="molecule type" value="Genomic_DNA"/>
</dbReference>
<dbReference type="PANTHER" id="PTHR33515:SF1">
    <property type="entry name" value="RIBOSOME-BINDING FACTOR A, CHLOROPLASTIC-RELATED"/>
    <property type="match status" value="1"/>
</dbReference>
<dbReference type="RefSeq" id="WP_345583925.1">
    <property type="nucleotide sequence ID" value="NZ_BAABLV010000041.1"/>
</dbReference>
<evidence type="ECO:0000256" key="2">
    <source>
        <dbReference type="HAMAP-Rule" id="MF_00003"/>
    </source>
</evidence>
<dbReference type="InterPro" id="IPR020053">
    <property type="entry name" value="Ribosome-bd_factorA_CS"/>
</dbReference>
<sequence length="148" mass="15765">MVGPRNAKLADQIKVILASTIDRRVKDPRLGFVTITEVRLTGDNREATAFYTVLGDDEDRAGSAAALESAKGMLRSTVGQQLGMKFTPTLEFVLDATPDSARHIEDLLAQVQASDAAAAAAAAGKEFAGEADPYRKPREASDEAADEE</sequence>
<gene>
    <name evidence="2 4" type="primary">rbfA</name>
    <name evidence="4" type="ORF">GCM10025789_27950</name>
</gene>
<dbReference type="Gene3D" id="3.30.300.20">
    <property type="match status" value="1"/>
</dbReference>
<reference evidence="5" key="1">
    <citation type="journal article" date="2019" name="Int. J. Syst. Evol. Microbiol.">
        <title>The Global Catalogue of Microorganisms (GCM) 10K type strain sequencing project: providing services to taxonomists for standard genome sequencing and annotation.</title>
        <authorList>
            <consortium name="The Broad Institute Genomics Platform"/>
            <consortium name="The Broad Institute Genome Sequencing Center for Infectious Disease"/>
            <person name="Wu L."/>
            <person name="Ma J."/>
        </authorList>
    </citation>
    <scope>NUCLEOTIDE SEQUENCE [LARGE SCALE GENOMIC DNA]</scope>
    <source>
        <strain evidence="5">JCM 19125</strain>
    </source>
</reference>
<evidence type="ECO:0000256" key="1">
    <source>
        <dbReference type="ARBA" id="ARBA00022517"/>
    </source>
</evidence>
<comment type="caution">
    <text evidence="4">The sequence shown here is derived from an EMBL/GenBank/DDBJ whole genome shotgun (WGS) entry which is preliminary data.</text>
</comment>
<dbReference type="HAMAP" id="MF_00003">
    <property type="entry name" value="RbfA"/>
    <property type="match status" value="1"/>
</dbReference>
<evidence type="ECO:0000256" key="3">
    <source>
        <dbReference type="SAM" id="MobiDB-lite"/>
    </source>
</evidence>
<keyword evidence="1 2" id="KW-0690">Ribosome biogenesis</keyword>
<dbReference type="SUPFAM" id="SSF89919">
    <property type="entry name" value="Ribosome-binding factor A, RbfA"/>
    <property type="match status" value="1"/>
</dbReference>
<dbReference type="InterPro" id="IPR000238">
    <property type="entry name" value="RbfA"/>
</dbReference>
<evidence type="ECO:0000313" key="4">
    <source>
        <dbReference type="EMBL" id="GAA4906891.1"/>
    </source>
</evidence>
<feature type="region of interest" description="Disordered" evidence="3">
    <location>
        <begin position="122"/>
        <end position="148"/>
    </location>
</feature>
<keyword evidence="2" id="KW-0963">Cytoplasm</keyword>
<feature type="compositionally biased region" description="Basic and acidic residues" evidence="3">
    <location>
        <begin position="132"/>
        <end position="141"/>
    </location>
</feature>
<dbReference type="PANTHER" id="PTHR33515">
    <property type="entry name" value="RIBOSOME-BINDING FACTOR A, CHLOROPLASTIC-RELATED"/>
    <property type="match status" value="1"/>
</dbReference>
<dbReference type="InterPro" id="IPR015946">
    <property type="entry name" value="KH_dom-like_a/b"/>
</dbReference>
<keyword evidence="5" id="KW-1185">Reference proteome</keyword>
<dbReference type="PROSITE" id="PS01319">
    <property type="entry name" value="RBFA"/>
    <property type="match status" value="1"/>
</dbReference>
<accession>A0ABP9FV56</accession>
<name>A0ABP9FV56_9ACTN</name>
<dbReference type="InterPro" id="IPR023799">
    <property type="entry name" value="RbfA_dom_sf"/>
</dbReference>
<organism evidence="4 5">
    <name type="scientific">Tessaracoccus lubricantis</name>
    <dbReference type="NCBI Taxonomy" id="545543"/>
    <lineage>
        <taxon>Bacteria</taxon>
        <taxon>Bacillati</taxon>
        <taxon>Actinomycetota</taxon>
        <taxon>Actinomycetes</taxon>
        <taxon>Propionibacteriales</taxon>
        <taxon>Propionibacteriaceae</taxon>
        <taxon>Tessaracoccus</taxon>
    </lineage>
</organism>